<dbReference type="KEGG" id="dfl:DFE_A0022"/>
<name>A0A2Z6B3X1_9BACT</name>
<protein>
    <submittedName>
        <fullName evidence="2">Uncharacterized protein</fullName>
    </submittedName>
</protein>
<evidence type="ECO:0000313" key="3">
    <source>
        <dbReference type="Proteomes" id="UP000269883"/>
    </source>
</evidence>
<reference evidence="2 3" key="1">
    <citation type="journal article" date="2018" name="Sci. Adv.">
        <title>Multi-heme cytochromes provide a pathway for survival in energy-limited environments.</title>
        <authorList>
            <person name="Deng X."/>
            <person name="Dohmae N."/>
            <person name="Nealson K.H."/>
            <person name="Hashimoto K."/>
            <person name="Okamoto A."/>
        </authorList>
    </citation>
    <scope>NUCLEOTIDE SEQUENCE [LARGE SCALE GENOMIC DNA]</scope>
    <source>
        <strain evidence="2 3">IS5</strain>
        <plasmid evidence="3">pdfe dna</plasmid>
    </source>
</reference>
<evidence type="ECO:0000313" key="2">
    <source>
        <dbReference type="EMBL" id="BBD10123.1"/>
    </source>
</evidence>
<proteinExistence type="predicted"/>
<organism evidence="2 3">
    <name type="scientific">Desulfovibrio ferrophilus</name>
    <dbReference type="NCBI Taxonomy" id="241368"/>
    <lineage>
        <taxon>Bacteria</taxon>
        <taxon>Pseudomonadati</taxon>
        <taxon>Thermodesulfobacteriota</taxon>
        <taxon>Desulfovibrionia</taxon>
        <taxon>Desulfovibrionales</taxon>
        <taxon>Desulfovibrionaceae</taxon>
        <taxon>Desulfovibrio</taxon>
    </lineage>
</organism>
<dbReference type="AlphaFoldDB" id="A0A2Z6B3X1"/>
<sequence length="93" mass="10332">MTSNDKLRITTITSFGARTAEQIKGLLEKHGNSLQPAERASLEEDLRFLSVQTPVSEGVMKNMAEGRKTSTLLLNMRSAQDEPQDEPQDEGKK</sequence>
<evidence type="ECO:0000256" key="1">
    <source>
        <dbReference type="SAM" id="MobiDB-lite"/>
    </source>
</evidence>
<dbReference type="Proteomes" id="UP000269883">
    <property type="component" value="Plasmid pDFE"/>
</dbReference>
<dbReference type="EMBL" id="AP017379">
    <property type="protein sequence ID" value="BBD10123.1"/>
    <property type="molecule type" value="Genomic_DNA"/>
</dbReference>
<keyword evidence="3" id="KW-1185">Reference proteome</keyword>
<gene>
    <name evidence="2" type="ORF">DFE_A0022</name>
</gene>
<keyword evidence="2" id="KW-0614">Plasmid</keyword>
<feature type="region of interest" description="Disordered" evidence="1">
    <location>
        <begin position="74"/>
        <end position="93"/>
    </location>
</feature>
<accession>A0A2Z6B3X1</accession>
<geneLocation type="plasmid" evidence="3">
    <name>pdfe dna</name>
</geneLocation>
<feature type="compositionally biased region" description="Acidic residues" evidence="1">
    <location>
        <begin position="82"/>
        <end position="93"/>
    </location>
</feature>